<reference evidence="2" key="1">
    <citation type="submission" date="2021-01" db="EMBL/GenBank/DDBJ databases">
        <authorList>
            <consortium name="Aspergillus chevalieri M1 genome sequencing consortium"/>
            <person name="Kazuki M."/>
            <person name="Futagami T."/>
        </authorList>
    </citation>
    <scope>NUCLEOTIDE SEQUENCE</scope>
    <source>
        <strain evidence="2">M1</strain>
    </source>
</reference>
<feature type="region of interest" description="Disordered" evidence="1">
    <location>
        <begin position="47"/>
        <end position="69"/>
    </location>
</feature>
<feature type="region of interest" description="Disordered" evidence="1">
    <location>
        <begin position="129"/>
        <end position="154"/>
    </location>
</feature>
<dbReference type="RefSeq" id="XP_043131272.1">
    <property type="nucleotide sequence ID" value="XM_043276098.1"/>
</dbReference>
<evidence type="ECO:0000313" key="2">
    <source>
        <dbReference type="EMBL" id="BCR82750.1"/>
    </source>
</evidence>
<organism evidence="2 3">
    <name type="scientific">Aspergillus chevalieri</name>
    <name type="common">Eurotium chevalieri</name>
    <dbReference type="NCBI Taxonomy" id="182096"/>
    <lineage>
        <taxon>Eukaryota</taxon>
        <taxon>Fungi</taxon>
        <taxon>Dikarya</taxon>
        <taxon>Ascomycota</taxon>
        <taxon>Pezizomycotina</taxon>
        <taxon>Eurotiomycetes</taxon>
        <taxon>Eurotiomycetidae</taxon>
        <taxon>Eurotiales</taxon>
        <taxon>Aspergillaceae</taxon>
        <taxon>Aspergillus</taxon>
        <taxon>Aspergillus subgen. Aspergillus</taxon>
    </lineage>
</organism>
<gene>
    <name evidence="2" type="ORF">ACHE_10152S</name>
</gene>
<protein>
    <submittedName>
        <fullName evidence="2">Uncharacterized protein</fullName>
    </submittedName>
</protein>
<dbReference type="KEGG" id="ache:ACHE_10152S"/>
<dbReference type="GeneID" id="66977109"/>
<sequence>MTADPTDYSTTTFRTINNIDNSAQTAYTGDTTYGTYEDDAITDYGLRGASDPKPYSTPATATASGIRGYDPSDYSNIAVQDGGGHTAYDPVTGAYDEHYDYRAENSTKHHRERMLPDGTYQLREVDRFDDGTAKVHREYSNPNTGTNYIKDYQK</sequence>
<name>A0A7R7VDH8_ASPCH</name>
<evidence type="ECO:0000313" key="3">
    <source>
        <dbReference type="Proteomes" id="UP000637239"/>
    </source>
</evidence>
<proteinExistence type="predicted"/>
<feature type="compositionally biased region" description="Basic and acidic residues" evidence="1">
    <location>
        <begin position="129"/>
        <end position="139"/>
    </location>
</feature>
<dbReference type="AlphaFoldDB" id="A0A7R7VDH8"/>
<accession>A0A7R7VDH8</accession>
<dbReference type="Proteomes" id="UP000637239">
    <property type="component" value="Chromosome 1"/>
</dbReference>
<keyword evidence="3" id="KW-1185">Reference proteome</keyword>
<evidence type="ECO:0000256" key="1">
    <source>
        <dbReference type="SAM" id="MobiDB-lite"/>
    </source>
</evidence>
<dbReference type="EMBL" id="AP024416">
    <property type="protein sequence ID" value="BCR82750.1"/>
    <property type="molecule type" value="Genomic_DNA"/>
</dbReference>
<reference evidence="2" key="2">
    <citation type="submission" date="2021-02" db="EMBL/GenBank/DDBJ databases">
        <title>Aspergillus chevalieri M1 genome sequence.</title>
        <authorList>
            <person name="Kadooka C."/>
            <person name="Mori K."/>
            <person name="Futagami T."/>
        </authorList>
    </citation>
    <scope>NUCLEOTIDE SEQUENCE</scope>
    <source>
        <strain evidence="2">M1</strain>
    </source>
</reference>